<feature type="compositionally biased region" description="Polar residues" evidence="1">
    <location>
        <begin position="844"/>
        <end position="854"/>
    </location>
</feature>
<dbReference type="AlphaFoldDB" id="A0A858PY47"/>
<feature type="region of interest" description="Disordered" evidence="1">
    <location>
        <begin position="351"/>
        <end position="391"/>
    </location>
</feature>
<feature type="region of interest" description="Disordered" evidence="1">
    <location>
        <begin position="822"/>
        <end position="859"/>
    </location>
</feature>
<proteinExistence type="predicted"/>
<evidence type="ECO:0000256" key="1">
    <source>
        <dbReference type="SAM" id="MobiDB-lite"/>
    </source>
</evidence>
<feature type="region of interest" description="Disordered" evidence="1">
    <location>
        <begin position="593"/>
        <end position="666"/>
    </location>
</feature>
<feature type="compositionally biased region" description="Low complexity" evidence="1">
    <location>
        <begin position="594"/>
        <end position="603"/>
    </location>
</feature>
<feature type="compositionally biased region" description="Low complexity" evidence="1">
    <location>
        <begin position="614"/>
        <end position="630"/>
    </location>
</feature>
<feature type="region of interest" description="Disordered" evidence="1">
    <location>
        <begin position="1029"/>
        <end position="1059"/>
    </location>
</feature>
<feature type="compositionally biased region" description="Acidic residues" evidence="1">
    <location>
        <begin position="100"/>
        <end position="111"/>
    </location>
</feature>
<dbReference type="KEGG" id="aplt:ANPL_02100"/>
<dbReference type="Proteomes" id="UP000500930">
    <property type="component" value="Chromosome"/>
</dbReference>
<feature type="compositionally biased region" description="Polar residues" evidence="1">
    <location>
        <begin position="26"/>
        <end position="48"/>
    </location>
</feature>
<reference evidence="2 3" key="1">
    <citation type="journal article" date="2020" name="Pathogens">
        <title>First Whole Genome Sequence of Anaplasma platys, an Obligate Intracellular Rickettsial Pathogen of Dogs.</title>
        <authorList>
            <person name="Llanes A."/>
            <person name="Rajeev S."/>
        </authorList>
    </citation>
    <scope>NUCLEOTIDE SEQUENCE [LARGE SCALE GENOMIC DNA]</scope>
    <source>
        <strain evidence="2 3">S3</strain>
    </source>
</reference>
<name>A0A858PY47_9RICK</name>
<feature type="compositionally biased region" description="Polar residues" evidence="1">
    <location>
        <begin position="415"/>
        <end position="427"/>
    </location>
</feature>
<feature type="compositionally biased region" description="Basic residues" evidence="1">
    <location>
        <begin position="1"/>
        <end position="21"/>
    </location>
</feature>
<gene>
    <name evidence="2" type="ORF">ANPL_02100</name>
</gene>
<feature type="region of interest" description="Disordered" evidence="1">
    <location>
        <begin position="1"/>
        <end position="176"/>
    </location>
</feature>
<protein>
    <submittedName>
        <fullName evidence="2">Uncharacterized protein</fullName>
    </submittedName>
</protein>
<feature type="region of interest" description="Disordered" evidence="1">
    <location>
        <begin position="403"/>
        <end position="451"/>
    </location>
</feature>
<feature type="compositionally biased region" description="Polar residues" evidence="1">
    <location>
        <begin position="367"/>
        <end position="378"/>
    </location>
</feature>
<feature type="compositionally biased region" description="Polar residues" evidence="1">
    <location>
        <begin position="1047"/>
        <end position="1059"/>
    </location>
</feature>
<feature type="region of interest" description="Disordered" evidence="1">
    <location>
        <begin position="220"/>
        <end position="246"/>
    </location>
</feature>
<evidence type="ECO:0000313" key="3">
    <source>
        <dbReference type="Proteomes" id="UP000500930"/>
    </source>
</evidence>
<dbReference type="EMBL" id="CP046391">
    <property type="protein sequence ID" value="QJC27505.1"/>
    <property type="molecule type" value="Genomic_DNA"/>
</dbReference>
<evidence type="ECO:0000313" key="2">
    <source>
        <dbReference type="EMBL" id="QJC27505.1"/>
    </source>
</evidence>
<organism evidence="2 3">
    <name type="scientific">Anaplasma platys</name>
    <dbReference type="NCBI Taxonomy" id="949"/>
    <lineage>
        <taxon>Bacteria</taxon>
        <taxon>Pseudomonadati</taxon>
        <taxon>Pseudomonadota</taxon>
        <taxon>Alphaproteobacteria</taxon>
        <taxon>Rickettsiales</taxon>
        <taxon>Anaplasmataceae</taxon>
        <taxon>Anaplasma</taxon>
    </lineage>
</organism>
<keyword evidence="3" id="KW-1185">Reference proteome</keyword>
<feature type="compositionally biased region" description="Low complexity" evidence="1">
    <location>
        <begin position="824"/>
        <end position="843"/>
    </location>
</feature>
<feature type="compositionally biased region" description="Low complexity" evidence="1">
    <location>
        <begin position="351"/>
        <end position="360"/>
    </location>
</feature>
<accession>A0A858PY47</accession>
<dbReference type="RefSeq" id="WP_169193143.1">
    <property type="nucleotide sequence ID" value="NZ_CP046391.1"/>
</dbReference>
<sequence>MKKQLKIFRKGKHKGTKRSKTKTRDTSLSQQVGGANNPIPSGTESTGSVGHDSTGYVEASSRADTGSRAGSVHVYAAEEDEVDIPSSCEGGYVSFGDIASDLDEPGQEAESDLPRSSSTPIYEHLDFDFDNEGSPESKGLTNKQEQDDAPEVPKKSPGLRHLSTGSDGYLKPVSKKKNLGKQVRDFFRNFGQAFVSAFTRNKNSPAKRNLFDDLIMVPPKSNSSRGVDGIPAQDPPSPTHSSNGSSYMELGESARTYRIPAQGAVPSTVGPSGAQTARQIDLPEEYMVTTTAQIHRDGEPQRSAFVTGFRRSAGRSNSEGSFAQEIFNAVDALPIRNSLTFLDAPNPFISSEPSYTSSVPSRKEQSIADSQSVTSEAGSQQQSSSEKPSVAVNRGIVTSESASLDHPTHIHNPGNPMNDQAIIPSSSSEKREEKLAGRASTLQTRRSPQVGRLSPQLLDTISVRLSLSRAFSTGESQKDIAKSTAQHSPGVMGALQKVKVFSRFSDTQSTSGVAAASTASVSEAGPSTIKKNAAKSAATESTKAVGVFQRLLGRSANAKGLKVIIPVTQASTPSPEIRVPSLADLLEGRKNLKSVSGSSSGSVFQQEEPIYARSTKSSSSSSSNSVSSPSDNEDVAPDLPPRPFFDAQQTSKKEEEAARAGSPLSERAVFLDVSTQKVQESEAKAASESSVSRAATITRSISPVRLLETKKKAPAVKPPVAPKSASVAAATFTPAQRAMHAFSSFASLASTSAETKQTQPATFNPVVIARSPALSVPNLSGSSLQSCTPSLVKLVAAKPSEPARSPSPASPTKFRTEVSIQLDSASRPRVPSASPSSSTVSVREQVSNKPTVSAATAGKGKEMHALAGVKRSTRVMKNASPGIKRSVEMLLNGAEKSAATVSSPNNSVNSGSALKMFATDFTQNKPSVPAEHMPSAANFAVIRMVKNSMKANDDRETLFASRKSVDLTVKSIESRLQAERDNVSGAGNVRHSMGNHSINASMQRKSPQRHGEVSVGHVDALVRKFSSPKRSRVGELVQKFEGKHSSAIASETSKQQRGR</sequence>